<dbReference type="Gene3D" id="3.10.50.10">
    <property type="match status" value="3"/>
</dbReference>
<dbReference type="PROSITE" id="PS51910">
    <property type="entry name" value="GH18_2"/>
    <property type="match status" value="3"/>
</dbReference>
<protein>
    <submittedName>
        <fullName evidence="3">Chitinase-like protein C25A8.4</fullName>
    </submittedName>
</protein>
<keyword evidence="4" id="KW-1185">Reference proteome</keyword>
<dbReference type="STRING" id="6265.A0A0B2V1Q7"/>
<reference evidence="3 4" key="1">
    <citation type="submission" date="2014-11" db="EMBL/GenBank/DDBJ databases">
        <title>Genetic blueprint of the zoonotic pathogen Toxocara canis.</title>
        <authorList>
            <person name="Zhu X.-Q."/>
            <person name="Korhonen P.K."/>
            <person name="Cai H."/>
            <person name="Young N.D."/>
            <person name="Nejsum P."/>
            <person name="von Samson-Himmelstjerna G."/>
            <person name="Boag P.R."/>
            <person name="Tan P."/>
            <person name="Li Q."/>
            <person name="Min J."/>
            <person name="Yang Y."/>
            <person name="Wang X."/>
            <person name="Fang X."/>
            <person name="Hall R.S."/>
            <person name="Hofmann A."/>
            <person name="Sternberg P.W."/>
            <person name="Jex A.R."/>
            <person name="Gasser R.B."/>
        </authorList>
    </citation>
    <scope>NUCLEOTIDE SEQUENCE [LARGE SCALE GENOMIC DNA]</scope>
    <source>
        <strain evidence="3">PN_DK_2014</strain>
    </source>
</reference>
<dbReference type="GO" id="GO:0005576">
    <property type="term" value="C:extracellular region"/>
    <property type="evidence" value="ECO:0007669"/>
    <property type="project" value="TreeGrafter"/>
</dbReference>
<feature type="signal peptide" evidence="1">
    <location>
        <begin position="1"/>
        <end position="22"/>
    </location>
</feature>
<feature type="domain" description="GH18" evidence="2">
    <location>
        <begin position="30"/>
        <end position="389"/>
    </location>
</feature>
<dbReference type="InterPro" id="IPR011583">
    <property type="entry name" value="Chitinase_II/V-like_cat"/>
</dbReference>
<organism evidence="3 4">
    <name type="scientific">Toxocara canis</name>
    <name type="common">Canine roundworm</name>
    <dbReference type="NCBI Taxonomy" id="6265"/>
    <lineage>
        <taxon>Eukaryota</taxon>
        <taxon>Metazoa</taxon>
        <taxon>Ecdysozoa</taxon>
        <taxon>Nematoda</taxon>
        <taxon>Chromadorea</taxon>
        <taxon>Rhabditida</taxon>
        <taxon>Spirurina</taxon>
        <taxon>Ascaridomorpha</taxon>
        <taxon>Ascaridoidea</taxon>
        <taxon>Toxocaridae</taxon>
        <taxon>Toxocara</taxon>
    </lineage>
</organism>
<dbReference type="InterPro" id="IPR001223">
    <property type="entry name" value="Glyco_hydro18_cat"/>
</dbReference>
<dbReference type="InterPro" id="IPR029070">
    <property type="entry name" value="Chitinase_insertion_sf"/>
</dbReference>
<dbReference type="GO" id="GO:0004568">
    <property type="term" value="F:chitinase activity"/>
    <property type="evidence" value="ECO:0007669"/>
    <property type="project" value="TreeGrafter"/>
</dbReference>
<dbReference type="Pfam" id="PF00704">
    <property type="entry name" value="Glyco_hydro_18"/>
    <property type="match status" value="3"/>
</dbReference>
<dbReference type="PANTHER" id="PTHR11177">
    <property type="entry name" value="CHITINASE"/>
    <property type="match status" value="1"/>
</dbReference>
<dbReference type="GO" id="GO:0005975">
    <property type="term" value="P:carbohydrate metabolic process"/>
    <property type="evidence" value="ECO:0007669"/>
    <property type="project" value="InterPro"/>
</dbReference>
<dbReference type="InterPro" id="IPR050314">
    <property type="entry name" value="Glycosyl_Hydrlase_18"/>
</dbReference>
<keyword evidence="1" id="KW-0732">Signal</keyword>
<dbReference type="GO" id="GO:0008061">
    <property type="term" value="F:chitin binding"/>
    <property type="evidence" value="ECO:0007669"/>
    <property type="project" value="InterPro"/>
</dbReference>
<gene>
    <name evidence="3" type="primary">C25A8.4</name>
    <name evidence="3" type="ORF">Tcan_04595</name>
</gene>
<sequence length="1125" mass="126613">MHNSQWSVLLLAICTAFELGTAQQWISTNCSFYCFATPQKDEKINMTLYRSLDCTHFVYGFATVTRENQLKHATFYDLPTYTEQGNYRTFAMMKLDKPVKPLLGIRQKRSLTFIDDDFSRNSFAELVIETARRYHFEGLFFYFDDEHHYRNYRFAKFLDVLTTKADKEAAQNDGGRLFLVLAIPASRVQRAHHRLSVIESHFDALYVVADDIPAAEDPLVALHVQPLYPSETVPNDDSISENVDHLANSGVPLGKIIVGLSTWARSYMLEDPNDAGHGNPASGFGARGDINHRSDGRLSYGELCSKIRNKARIVYDSKAAVLSFTGEDGQWYSFEEPNHESFHRKIRWVSNHAYGGIGIMSVEGDDTTGRCGQGLLPMHRVARRLFQCSMRNVRKTSHLCTRICIVRPQLSPRKAFTFDAFLGSACSHIVISSADIQLSSVKFSKRAKNALSDFHVWSVDEKPQLILAIGAQQTSASWRVEIGNELSRTILANNIKQLVKEYNADGVQLSWTLEKMESVHDGEILAAMLTHLRSTLHNSTLLFLAVHPESLYEGCYNISTINSKVDYVIVDGHRFHASTNPFTGHHSPMFTHSQLLSDPKMTLEALANEWISRGVDNSKLIIGVSAEGIKQTLAKGHRSVDVLAAATITSNKIVRASDLSSVSQTEICELRKKSSTKNRFFDEIGVPFLINDNEFIAYDDEQSARIKASWTSLNHYGGMAIYGIEMDNPRGECPHDRPYPILHAVDTAHICKQCPLLRPTSSCNPPIKIACSYRLPDENDKDPLRPQSIPFDKCTEVVVEEAILDENNELNYRDGRATANMKTLMRLVPRLGKKGLISSVRCQMSKPKFTQMLEQRTQLISRLIKHVDAFGFTGIELKCDHVLSADNKRMFTNLVNELSAQLNAANTEAQNCPRTISVRIPAWQRRLRNVYDISMLNSLHHVVLEPFEQRKSSTSTLLASPLFSTSDNDLSISSTIKSWLSDGLKRSSILLDLATYGVSQQLVSPSMNRLGDATLPQPIQILRQKQMCHKNREPGYQLRTHYRTVSSYATTPKGEWITLETQETITYKMRYAMRERLAGIGMITLNEDDFANACSQGKFPLLSIVSFAQKSCGGDLEEVLENAEN</sequence>
<name>A0A0B2V1Q7_TOXCA</name>
<dbReference type="PANTHER" id="PTHR11177:SF400">
    <property type="entry name" value="ENDOCHITINASE-RELATED"/>
    <property type="match status" value="1"/>
</dbReference>
<dbReference type="SMART" id="SM00636">
    <property type="entry name" value="Glyco_18"/>
    <property type="match status" value="3"/>
</dbReference>
<dbReference type="Gene3D" id="3.20.20.80">
    <property type="entry name" value="Glycosidases"/>
    <property type="match status" value="3"/>
</dbReference>
<dbReference type="SUPFAM" id="SSF51445">
    <property type="entry name" value="(Trans)glycosidases"/>
    <property type="match status" value="3"/>
</dbReference>
<comment type="caution">
    <text evidence="3">The sequence shown here is derived from an EMBL/GenBank/DDBJ whole genome shotgun (WGS) entry which is preliminary data.</text>
</comment>
<feature type="chain" id="PRO_5002076765" evidence="1">
    <location>
        <begin position="23"/>
        <end position="1125"/>
    </location>
</feature>
<dbReference type="OrthoDB" id="73875at2759"/>
<feature type="domain" description="GH18" evidence="2">
    <location>
        <begin position="767"/>
        <end position="1112"/>
    </location>
</feature>
<dbReference type="GO" id="GO:0006032">
    <property type="term" value="P:chitin catabolic process"/>
    <property type="evidence" value="ECO:0007669"/>
    <property type="project" value="TreeGrafter"/>
</dbReference>
<dbReference type="AlphaFoldDB" id="A0A0B2V1Q7"/>
<dbReference type="InterPro" id="IPR017853">
    <property type="entry name" value="GH"/>
</dbReference>
<evidence type="ECO:0000313" key="4">
    <source>
        <dbReference type="Proteomes" id="UP000031036"/>
    </source>
</evidence>
<dbReference type="SUPFAM" id="SSF54556">
    <property type="entry name" value="Chitinase insertion domain"/>
    <property type="match status" value="1"/>
</dbReference>
<evidence type="ECO:0000313" key="3">
    <source>
        <dbReference type="EMBL" id="KHN77356.1"/>
    </source>
</evidence>
<dbReference type="OMA" id="YERMMTL"/>
<dbReference type="EMBL" id="JPKZ01002335">
    <property type="protein sequence ID" value="KHN77356.1"/>
    <property type="molecule type" value="Genomic_DNA"/>
</dbReference>
<evidence type="ECO:0000256" key="1">
    <source>
        <dbReference type="SAM" id="SignalP"/>
    </source>
</evidence>
<dbReference type="Proteomes" id="UP000031036">
    <property type="component" value="Unassembled WGS sequence"/>
</dbReference>
<evidence type="ECO:0000259" key="2">
    <source>
        <dbReference type="PROSITE" id="PS51910"/>
    </source>
</evidence>
<feature type="domain" description="GH18" evidence="2">
    <location>
        <begin position="400"/>
        <end position="752"/>
    </location>
</feature>
<proteinExistence type="predicted"/>
<accession>A0A0B2V1Q7</accession>